<dbReference type="RefSeq" id="XP_015710410.1">
    <property type="nucleotide sequence ID" value="XM_015854924.2"/>
</dbReference>
<dbReference type="GO" id="GO:0045944">
    <property type="term" value="P:positive regulation of transcription by RNA polymerase II"/>
    <property type="evidence" value="ECO:0007669"/>
    <property type="project" value="UniProtKB-ARBA"/>
</dbReference>
<evidence type="ECO:0000256" key="5">
    <source>
        <dbReference type="ARBA" id="ARBA00023159"/>
    </source>
</evidence>
<name>A0A8C2T0U2_COTJA</name>
<evidence type="ECO:0000313" key="12">
    <source>
        <dbReference type="Proteomes" id="UP000694412"/>
    </source>
</evidence>
<evidence type="ECO:0000259" key="10">
    <source>
        <dbReference type="Pfam" id="PF10744"/>
    </source>
</evidence>
<dbReference type="InterPro" id="IPR051999">
    <property type="entry name" value="Mediator_complex_subunit_1"/>
</dbReference>
<comment type="function">
    <text evidence="9">Component of the Mediator complex, a coactivator involved in the regulated transcription of nearly all RNA polymerase II-dependent genes. Mediator functions as a bridge to convey information from gene-specific regulatory proteins to the basal RNA polymerase II transcription machinery. Mediator is recruited to promoters by direct interactions with regulatory proteins and serves as a scaffold for the assembly of a functional preinitiation complex with RNA polymerase II and the general transcription factors.</text>
</comment>
<keyword evidence="12" id="KW-1185">Reference proteome</keyword>
<protein>
    <recommendedName>
        <fullName evidence="3 9">Mediator of RNA polymerase II transcription subunit 1</fullName>
    </recommendedName>
    <alternativeName>
        <fullName evidence="8 9">Mediator complex subunit 1</fullName>
    </alternativeName>
</protein>
<sequence>MEEQVGQQILFPFCRSKGMGAATVISTNPLMEQLYLKYQQRPWSETLKLVHFCMDKPRRSPVSDAPDDPLLSCMEKLQRTLNDKSLFSAMNRLESLSKQKGLNSHVSPSGTSCYITSNMFYIEVQLEKDGRVMDAKLAHLGEAPVTCDDLVQHLRMKNYDAFGKILEDLSNLYQIPGNSEMKAKGYLALQSLEKDLHSMSLLHRTQDVNRVTEVLHGKVGHLVPRTGGTPMNIEFYISPYQILEAELNPGSLVCGTKAVVTVEGTDMLHKLPLSPLLVDSQAEEDGNPTFLPLTNELSVDLSAYFLLKFHQPIPLSLPNLEEIQMLTGIQITALKLAPLYKLIIQSTLKEKCSEDLSTHKSCFFVSLPDCPKHCYFINKGSEKSNLAGALVSKIPFTHPKCVPAVIEILRHQMAYNSLISSCVSDKYTNEDDSELLYFEVIPHKNTSFSVFFIHPMSENLACVTIDVVTSREVQCNLHLHTQDPTLNSSDGFISRSVKRCMSVPVVMRAIYRKATKLEADSGTQGTEVDTKQKSELPCEQIIDSNRLEESLSADGQQDLLKTNKESVPDCPERRLSTAKLETLGDEMEKSNAIVNTETLSRVEEMNSTASTEAVMKDK</sequence>
<evidence type="ECO:0000256" key="6">
    <source>
        <dbReference type="ARBA" id="ARBA00023163"/>
    </source>
</evidence>
<dbReference type="GeneTree" id="ENSGT00660000095569"/>
<proteinExistence type="inferred from homology"/>
<dbReference type="AlphaFoldDB" id="A0A8C2T0U2"/>
<dbReference type="GO" id="GO:0016592">
    <property type="term" value="C:mediator complex"/>
    <property type="evidence" value="ECO:0007669"/>
    <property type="project" value="InterPro"/>
</dbReference>
<evidence type="ECO:0000256" key="3">
    <source>
        <dbReference type="ARBA" id="ARBA00020612"/>
    </source>
</evidence>
<dbReference type="KEGG" id="cjo:107309830"/>
<evidence type="ECO:0000256" key="9">
    <source>
        <dbReference type="RuleBase" id="RU364059"/>
    </source>
</evidence>
<dbReference type="Ensembl" id="ENSCJPT00005010507.1">
    <property type="protein sequence ID" value="ENSCJPP00005006715.1"/>
    <property type="gene ID" value="ENSCJPG00005006220.1"/>
</dbReference>
<dbReference type="GeneID" id="107309830"/>
<reference evidence="11" key="1">
    <citation type="submission" date="2015-11" db="EMBL/GenBank/DDBJ databases">
        <authorList>
            <consortium name="International Coturnix japonica Genome Analysis Consortium"/>
            <person name="Warren W."/>
            <person name="Burt D.W."/>
            <person name="Antin P.B."/>
            <person name="Lanford R."/>
            <person name="Gros J."/>
            <person name="Wilson R.K."/>
        </authorList>
    </citation>
    <scope>NUCLEOTIDE SEQUENCE [LARGE SCALE GENOMIC DNA]</scope>
</reference>
<evidence type="ECO:0000256" key="2">
    <source>
        <dbReference type="ARBA" id="ARBA00006210"/>
    </source>
</evidence>
<reference evidence="11" key="2">
    <citation type="submission" date="2025-08" db="UniProtKB">
        <authorList>
            <consortium name="Ensembl"/>
        </authorList>
    </citation>
    <scope>IDENTIFICATION</scope>
</reference>
<reference evidence="11" key="3">
    <citation type="submission" date="2025-09" db="UniProtKB">
        <authorList>
            <consortium name="Ensembl"/>
        </authorList>
    </citation>
    <scope>IDENTIFICATION</scope>
</reference>
<gene>
    <name evidence="11" type="primary">LOC107309830</name>
</gene>
<organism evidence="11 12">
    <name type="scientific">Coturnix japonica</name>
    <name type="common">Japanese quail</name>
    <name type="synonym">Coturnix coturnix japonica</name>
    <dbReference type="NCBI Taxonomy" id="93934"/>
    <lineage>
        <taxon>Eukaryota</taxon>
        <taxon>Metazoa</taxon>
        <taxon>Chordata</taxon>
        <taxon>Craniata</taxon>
        <taxon>Vertebrata</taxon>
        <taxon>Euteleostomi</taxon>
        <taxon>Archelosauria</taxon>
        <taxon>Archosauria</taxon>
        <taxon>Dinosauria</taxon>
        <taxon>Saurischia</taxon>
        <taxon>Theropoda</taxon>
        <taxon>Coelurosauria</taxon>
        <taxon>Aves</taxon>
        <taxon>Neognathae</taxon>
        <taxon>Galloanserae</taxon>
        <taxon>Galliformes</taxon>
        <taxon>Phasianidae</taxon>
        <taxon>Perdicinae</taxon>
        <taxon>Coturnix</taxon>
    </lineage>
</organism>
<dbReference type="PANTHER" id="PTHR12881">
    <property type="entry name" value="MEDIATOR OF RNA POLYMERASE II TRANSCRIPTION SUBUNIT 1"/>
    <property type="match status" value="1"/>
</dbReference>
<comment type="subcellular location">
    <subcellularLocation>
        <location evidence="1 9">Nucleus</location>
    </subcellularLocation>
</comment>
<dbReference type="GO" id="GO:0046966">
    <property type="term" value="F:nuclear thyroid hormone receptor binding"/>
    <property type="evidence" value="ECO:0007669"/>
    <property type="project" value="TreeGrafter"/>
</dbReference>
<accession>A0A8C2T0U2</accession>
<feature type="domain" description="Mediator complex subunit Med1" evidence="10">
    <location>
        <begin position="73"/>
        <end position="423"/>
    </location>
</feature>
<keyword evidence="6 9" id="KW-0804">Transcription</keyword>
<keyword evidence="4 9" id="KW-0805">Transcription regulation</keyword>
<dbReference type="GO" id="GO:0042809">
    <property type="term" value="F:nuclear vitamin D receptor binding"/>
    <property type="evidence" value="ECO:0007669"/>
    <property type="project" value="TreeGrafter"/>
</dbReference>
<evidence type="ECO:0000256" key="7">
    <source>
        <dbReference type="ARBA" id="ARBA00023242"/>
    </source>
</evidence>
<keyword evidence="5 9" id="KW-0010">Activator</keyword>
<evidence type="ECO:0000256" key="4">
    <source>
        <dbReference type="ARBA" id="ARBA00023015"/>
    </source>
</evidence>
<dbReference type="InterPro" id="IPR019680">
    <property type="entry name" value="Mediator_Med1"/>
</dbReference>
<keyword evidence="7 9" id="KW-0539">Nucleus</keyword>
<dbReference type="OrthoDB" id="2281547at2759"/>
<dbReference type="GO" id="GO:0097067">
    <property type="term" value="P:cellular response to thyroid hormone stimulus"/>
    <property type="evidence" value="ECO:0007669"/>
    <property type="project" value="TreeGrafter"/>
</dbReference>
<comment type="similarity">
    <text evidence="2 9">Belongs to the Mediator complex subunit 1 family.</text>
</comment>
<evidence type="ECO:0000256" key="8">
    <source>
        <dbReference type="ARBA" id="ARBA00031254"/>
    </source>
</evidence>
<dbReference type="GO" id="GO:0042974">
    <property type="term" value="F:nuclear retinoic acid receptor binding"/>
    <property type="evidence" value="ECO:0007669"/>
    <property type="project" value="TreeGrafter"/>
</dbReference>
<dbReference type="Proteomes" id="UP000694412">
    <property type="component" value="Chromosome 2"/>
</dbReference>
<evidence type="ECO:0000313" key="11">
    <source>
        <dbReference type="Ensembl" id="ENSCJPP00005006715.1"/>
    </source>
</evidence>
<dbReference type="Pfam" id="PF10744">
    <property type="entry name" value="Med1"/>
    <property type="match status" value="1"/>
</dbReference>
<dbReference type="GO" id="GO:0003712">
    <property type="term" value="F:transcription coregulator activity"/>
    <property type="evidence" value="ECO:0007669"/>
    <property type="project" value="InterPro"/>
</dbReference>
<dbReference type="PANTHER" id="PTHR12881:SF10">
    <property type="entry name" value="MEDIATOR OF RNA POLYMERASE II TRANSCRIPTION SUBUNIT 1"/>
    <property type="match status" value="1"/>
</dbReference>
<evidence type="ECO:0000256" key="1">
    <source>
        <dbReference type="ARBA" id="ARBA00004123"/>
    </source>
</evidence>